<dbReference type="GO" id="GO:0006879">
    <property type="term" value="P:intracellular iron ion homeostasis"/>
    <property type="evidence" value="ECO:0007669"/>
    <property type="project" value="TreeGrafter"/>
</dbReference>
<dbReference type="InterPro" id="IPR051410">
    <property type="entry name" value="Ferric/Cupric_Reductase"/>
</dbReference>
<feature type="compositionally biased region" description="Basic and acidic residues" evidence="14">
    <location>
        <begin position="706"/>
        <end position="716"/>
    </location>
</feature>
<feature type="compositionally biased region" description="Low complexity" evidence="14">
    <location>
        <begin position="629"/>
        <end position="638"/>
    </location>
</feature>
<dbReference type="EMBL" id="JAACJL010000059">
    <property type="protein sequence ID" value="KAF4609979.1"/>
    <property type="molecule type" value="Genomic_DNA"/>
</dbReference>
<dbReference type="SFLD" id="SFLDG01168">
    <property type="entry name" value="Ferric_reductase_subgroup_(FRE"/>
    <property type="match status" value="1"/>
</dbReference>
<evidence type="ECO:0000256" key="6">
    <source>
        <dbReference type="ARBA" id="ARBA00022692"/>
    </source>
</evidence>
<dbReference type="CDD" id="cd06186">
    <property type="entry name" value="NOX_Duox_like_FAD_NADP"/>
    <property type="match status" value="1"/>
</dbReference>
<evidence type="ECO:0000259" key="16">
    <source>
        <dbReference type="PROSITE" id="PS51384"/>
    </source>
</evidence>
<evidence type="ECO:0000256" key="3">
    <source>
        <dbReference type="ARBA" id="ARBA00012668"/>
    </source>
</evidence>
<reference evidence="17 18" key="1">
    <citation type="submission" date="2019-12" db="EMBL/GenBank/DDBJ databases">
        <authorList>
            <person name="Floudas D."/>
            <person name="Bentzer J."/>
            <person name="Ahren D."/>
            <person name="Johansson T."/>
            <person name="Persson P."/>
            <person name="Tunlid A."/>
        </authorList>
    </citation>
    <scope>NUCLEOTIDE SEQUENCE [LARGE SCALE GENOMIC DNA]</scope>
    <source>
        <strain evidence="17 18">CBS 102.39</strain>
    </source>
</reference>
<evidence type="ECO:0000256" key="4">
    <source>
        <dbReference type="ARBA" id="ARBA00022448"/>
    </source>
</evidence>
<keyword evidence="5" id="KW-1003">Cell membrane</keyword>
<proteinExistence type="inferred from homology"/>
<keyword evidence="18" id="KW-1185">Reference proteome</keyword>
<dbReference type="EC" id="1.16.1.9" evidence="3"/>
<evidence type="ECO:0000256" key="11">
    <source>
        <dbReference type="ARBA" id="ARBA00023136"/>
    </source>
</evidence>
<dbReference type="PANTHER" id="PTHR32361:SF9">
    <property type="entry name" value="FERRIC REDUCTASE TRANSMEMBRANE COMPONENT 3-RELATED"/>
    <property type="match status" value="1"/>
</dbReference>
<evidence type="ECO:0000256" key="13">
    <source>
        <dbReference type="ARBA" id="ARBA00048483"/>
    </source>
</evidence>
<dbReference type="Proteomes" id="UP000521872">
    <property type="component" value="Unassembled WGS sequence"/>
</dbReference>
<dbReference type="InterPro" id="IPR013130">
    <property type="entry name" value="Fe3_Rdtase_TM_dom"/>
</dbReference>
<evidence type="ECO:0000313" key="18">
    <source>
        <dbReference type="Proteomes" id="UP000521872"/>
    </source>
</evidence>
<feature type="region of interest" description="Disordered" evidence="14">
    <location>
        <begin position="551"/>
        <end position="653"/>
    </location>
</feature>
<keyword evidence="4" id="KW-0813">Transport</keyword>
<feature type="transmembrane region" description="Helical" evidence="15">
    <location>
        <begin position="258"/>
        <end position="278"/>
    </location>
</feature>
<keyword evidence="7" id="KW-0249">Electron transport</keyword>
<comment type="caution">
    <text evidence="17">The sequence shown here is derived from an EMBL/GenBank/DDBJ whole genome shotgun (WGS) entry which is preliminary data.</text>
</comment>
<feature type="transmembrane region" description="Helical" evidence="15">
    <location>
        <begin position="128"/>
        <end position="148"/>
    </location>
</feature>
<evidence type="ECO:0000256" key="7">
    <source>
        <dbReference type="ARBA" id="ARBA00022982"/>
    </source>
</evidence>
<evidence type="ECO:0000313" key="17">
    <source>
        <dbReference type="EMBL" id="KAF4609979.1"/>
    </source>
</evidence>
<feature type="region of interest" description="Disordered" evidence="14">
    <location>
        <begin position="700"/>
        <end position="719"/>
    </location>
</feature>
<evidence type="ECO:0000256" key="12">
    <source>
        <dbReference type="ARBA" id="ARBA00023180"/>
    </source>
</evidence>
<dbReference type="Gene3D" id="3.40.50.80">
    <property type="entry name" value="Nucleotide-binding domain of ferredoxin-NADP reductase (FNR) module"/>
    <property type="match status" value="1"/>
</dbReference>
<keyword evidence="9" id="KW-0560">Oxidoreductase</keyword>
<keyword evidence="12" id="KW-0325">Glycoprotein</keyword>
<dbReference type="InterPro" id="IPR013112">
    <property type="entry name" value="FAD-bd_8"/>
</dbReference>
<keyword evidence="10" id="KW-0406">Ion transport</keyword>
<dbReference type="GO" id="GO:0006826">
    <property type="term" value="P:iron ion transport"/>
    <property type="evidence" value="ECO:0007669"/>
    <property type="project" value="TreeGrafter"/>
</dbReference>
<dbReference type="InterPro" id="IPR017927">
    <property type="entry name" value="FAD-bd_FR_type"/>
</dbReference>
<comment type="similarity">
    <text evidence="2">Belongs to the ferric reductase (FRE) family.</text>
</comment>
<accession>A0A8H4QF55</accession>
<dbReference type="InterPro" id="IPR017938">
    <property type="entry name" value="Riboflavin_synthase-like_b-brl"/>
</dbReference>
<keyword evidence="11 15" id="KW-0472">Membrane</keyword>
<evidence type="ECO:0000256" key="15">
    <source>
        <dbReference type="SAM" id="Phobius"/>
    </source>
</evidence>
<sequence length="761" mass="83005">MSTPTLAPTGGPERNVDDASLMYHINLLFVALLAVAVLVRLPRALALLGSSSDWLNGHILRYTPFTPSSRRFVHAIHGAYPPSETHTPYRYTEKGSPVVMKFPPHIAACAKPLRPLLTPLRARIQPGFTVGQVLILLVYFYALVYAGFYRSNIFTDTARTGWIAISQLPFVFAFAQKNNLLGSLLGYGYEKLNFLHRFAGRLVVLAANIHSFHFFYQWSLAGTFKKSIASPQSMWGLVALICLDMIFLFSIQAVRSKAYNFFLSTHIVGFILVLPAAYLHKPTMLPYVYACLAIYLADILFRCIKSRLTTAFIRPLPELDLTRVEIPSINAGWRAGQHIRLRVFSLSMGWAGWTEIHPFTIASVAQSGEEGMVLMCKRAGGWTNKLYEVAKRGAYTEGGVGREINVVVEGPYGGPGHTIFASFSAAVFVVGGSGITYALSAIQDLVEKDLKGESRVKVIELVWIVTDPACLSPLLPTFADLIRQSVFTPLRVSVFYSRAPTGKQPAFFASAEASPFAAPLIENPVVNEKQERPAAPVRNVSTRTKVRTALQNSGINIDVPPVPNTRSPTSPIGDRAPDYLPRSRPPASRRPSSPYKSPRVAPQPPAPTASAYPGETNEKNDGELQRQGSSSSNNTTTSATHVNQGADLVKSPTGTISRYAPQYAPQYSQSPHFPHGLTLAPGKPRLAKFLEHALQRAVTLSHGRSGRQERAKDEGRPSGMVVGVCGPVGLADDVAAAVGGLDPVRRDQVGGVELCEEVFGW</sequence>
<evidence type="ECO:0000256" key="8">
    <source>
        <dbReference type="ARBA" id="ARBA00022989"/>
    </source>
</evidence>
<dbReference type="Pfam" id="PF08030">
    <property type="entry name" value="NAD_binding_6"/>
    <property type="match status" value="1"/>
</dbReference>
<feature type="transmembrane region" description="Helical" evidence="15">
    <location>
        <begin position="284"/>
        <end position="304"/>
    </location>
</feature>
<dbReference type="Pfam" id="PF08022">
    <property type="entry name" value="FAD_binding_8"/>
    <property type="match status" value="1"/>
</dbReference>
<comment type="catalytic activity">
    <reaction evidence="13">
        <text>2 a Fe(II)-siderophore + NADP(+) + H(+) = 2 a Fe(III)-siderophore + NADPH</text>
        <dbReference type="Rhea" id="RHEA:28795"/>
        <dbReference type="Rhea" id="RHEA-COMP:11342"/>
        <dbReference type="Rhea" id="RHEA-COMP:11344"/>
        <dbReference type="ChEBI" id="CHEBI:15378"/>
        <dbReference type="ChEBI" id="CHEBI:29033"/>
        <dbReference type="ChEBI" id="CHEBI:29034"/>
        <dbReference type="ChEBI" id="CHEBI:57783"/>
        <dbReference type="ChEBI" id="CHEBI:58349"/>
        <dbReference type="EC" id="1.16.1.9"/>
    </reaction>
</comment>
<evidence type="ECO:0000256" key="14">
    <source>
        <dbReference type="SAM" id="MobiDB-lite"/>
    </source>
</evidence>
<protein>
    <recommendedName>
        <fullName evidence="3">ferric-chelate reductase (NADPH)</fullName>
        <ecNumber evidence="3">1.16.1.9</ecNumber>
    </recommendedName>
</protein>
<evidence type="ECO:0000256" key="5">
    <source>
        <dbReference type="ARBA" id="ARBA00022475"/>
    </source>
</evidence>
<evidence type="ECO:0000256" key="10">
    <source>
        <dbReference type="ARBA" id="ARBA00023065"/>
    </source>
</evidence>
<feature type="transmembrane region" description="Helical" evidence="15">
    <location>
        <begin position="20"/>
        <end position="41"/>
    </location>
</feature>
<evidence type="ECO:0000256" key="1">
    <source>
        <dbReference type="ARBA" id="ARBA00004651"/>
    </source>
</evidence>
<name>A0A8H4QF55_9AGAR</name>
<feature type="compositionally biased region" description="Low complexity" evidence="14">
    <location>
        <begin position="585"/>
        <end position="599"/>
    </location>
</feature>
<comment type="subcellular location">
    <subcellularLocation>
        <location evidence="1">Cell membrane</location>
        <topology evidence="1">Multi-pass membrane protein</topology>
    </subcellularLocation>
</comment>
<gene>
    <name evidence="17" type="ORF">D9613_010568</name>
</gene>
<dbReference type="GO" id="GO:0005886">
    <property type="term" value="C:plasma membrane"/>
    <property type="evidence" value="ECO:0007669"/>
    <property type="project" value="UniProtKB-SubCell"/>
</dbReference>
<feature type="domain" description="FAD-binding FR-type" evidence="16">
    <location>
        <begin position="296"/>
        <end position="418"/>
    </location>
</feature>
<dbReference type="SFLD" id="SFLDS00052">
    <property type="entry name" value="Ferric_Reductase_Domain"/>
    <property type="match status" value="1"/>
</dbReference>
<dbReference type="Pfam" id="PF01794">
    <property type="entry name" value="Ferric_reduct"/>
    <property type="match status" value="1"/>
</dbReference>
<organism evidence="17 18">
    <name type="scientific">Agrocybe pediades</name>
    <dbReference type="NCBI Taxonomy" id="84607"/>
    <lineage>
        <taxon>Eukaryota</taxon>
        <taxon>Fungi</taxon>
        <taxon>Dikarya</taxon>
        <taxon>Basidiomycota</taxon>
        <taxon>Agaricomycotina</taxon>
        <taxon>Agaricomycetes</taxon>
        <taxon>Agaricomycetidae</taxon>
        <taxon>Agaricales</taxon>
        <taxon>Agaricineae</taxon>
        <taxon>Strophariaceae</taxon>
        <taxon>Agrocybe</taxon>
    </lineage>
</organism>
<dbReference type="PANTHER" id="PTHR32361">
    <property type="entry name" value="FERRIC/CUPRIC REDUCTASE TRANSMEMBRANE COMPONENT"/>
    <property type="match status" value="1"/>
</dbReference>
<keyword evidence="8 15" id="KW-1133">Transmembrane helix</keyword>
<dbReference type="GO" id="GO:0052851">
    <property type="term" value="F:ferric-chelate reductase (NADPH) activity"/>
    <property type="evidence" value="ECO:0007669"/>
    <property type="project" value="UniProtKB-EC"/>
</dbReference>
<dbReference type="InterPro" id="IPR039261">
    <property type="entry name" value="FNR_nucleotide-bd"/>
</dbReference>
<feature type="transmembrane region" description="Helical" evidence="15">
    <location>
        <begin position="160"/>
        <end position="177"/>
    </location>
</feature>
<dbReference type="GO" id="GO:0015677">
    <property type="term" value="P:copper ion import"/>
    <property type="evidence" value="ECO:0007669"/>
    <property type="project" value="TreeGrafter"/>
</dbReference>
<dbReference type="AlphaFoldDB" id="A0A8H4QF55"/>
<feature type="transmembrane region" description="Helical" evidence="15">
    <location>
        <begin position="233"/>
        <end position="251"/>
    </location>
</feature>
<dbReference type="PROSITE" id="PS51384">
    <property type="entry name" value="FAD_FR"/>
    <property type="match status" value="1"/>
</dbReference>
<dbReference type="SUPFAM" id="SSF63380">
    <property type="entry name" value="Riboflavin synthase domain-like"/>
    <property type="match status" value="1"/>
</dbReference>
<evidence type="ECO:0000256" key="2">
    <source>
        <dbReference type="ARBA" id="ARBA00006278"/>
    </source>
</evidence>
<dbReference type="InterPro" id="IPR013121">
    <property type="entry name" value="Fe_red_NAD-bd_6"/>
</dbReference>
<feature type="transmembrane region" description="Helical" evidence="15">
    <location>
        <begin position="198"/>
        <end position="218"/>
    </location>
</feature>
<keyword evidence="6 15" id="KW-0812">Transmembrane</keyword>
<evidence type="ECO:0000256" key="9">
    <source>
        <dbReference type="ARBA" id="ARBA00023002"/>
    </source>
</evidence>